<reference evidence="3" key="1">
    <citation type="submission" date="2016-10" db="EMBL/GenBank/DDBJ databases">
        <authorList>
            <person name="Varghese N."/>
            <person name="Submissions S."/>
        </authorList>
    </citation>
    <scope>NUCLEOTIDE SEQUENCE [LARGE SCALE GENOMIC DNA]</scope>
    <source>
        <strain evidence="3">NRRL B-51270</strain>
    </source>
</reference>
<organism evidence="2 3">
    <name type="scientific">Halopseudomonas xinjiangensis</name>
    <dbReference type="NCBI Taxonomy" id="487184"/>
    <lineage>
        <taxon>Bacteria</taxon>
        <taxon>Pseudomonadati</taxon>
        <taxon>Pseudomonadota</taxon>
        <taxon>Gammaproteobacteria</taxon>
        <taxon>Pseudomonadales</taxon>
        <taxon>Pseudomonadaceae</taxon>
        <taxon>Halopseudomonas</taxon>
    </lineage>
</organism>
<dbReference type="OrthoDB" id="9796486at2"/>
<evidence type="ECO:0000259" key="1">
    <source>
        <dbReference type="Pfam" id="PF01243"/>
    </source>
</evidence>
<dbReference type="AlphaFoldDB" id="A0A1H1VID5"/>
<dbReference type="STRING" id="487184.SAMN05216421_2312"/>
<dbReference type="SUPFAM" id="SSF50475">
    <property type="entry name" value="FMN-binding split barrel"/>
    <property type="match status" value="1"/>
</dbReference>
<sequence length="206" mass="22215">MDIDTATLVTTTEQLTGLYASPSERAKLKQIDHLDVHCRAFIAASPFFALSTCGKSGADCSPRGDSSGSVLAVDEHTLLIADRRGNNRLDSLRNILDNPSVGLLFLIPGRNETLRVNGRAQISRDPALLARFEVAGKLPVTVLVVRVDEAFIHCARALVRGGLWETRAQTPAVPSIGTMLAAHTQGKVDAQAYDEQVAAHLKDTLY</sequence>
<dbReference type="Pfam" id="PF01243">
    <property type="entry name" value="PNPOx_N"/>
    <property type="match status" value="1"/>
</dbReference>
<keyword evidence="3" id="KW-1185">Reference proteome</keyword>
<evidence type="ECO:0000313" key="3">
    <source>
        <dbReference type="Proteomes" id="UP000243207"/>
    </source>
</evidence>
<dbReference type="InterPro" id="IPR011576">
    <property type="entry name" value="Pyridox_Oxase_N"/>
</dbReference>
<dbReference type="Proteomes" id="UP000243207">
    <property type="component" value="Chromosome I"/>
</dbReference>
<evidence type="ECO:0000313" key="2">
    <source>
        <dbReference type="EMBL" id="SDS84618.1"/>
    </source>
</evidence>
<accession>A0A1H1VID5</accession>
<gene>
    <name evidence="2" type="ORF">SAMN05216421_2312</name>
</gene>
<dbReference type="InterPro" id="IPR012349">
    <property type="entry name" value="Split_barrel_FMN-bd"/>
</dbReference>
<protein>
    <recommendedName>
        <fullName evidence="1">Pyridoxamine 5'-phosphate oxidase N-terminal domain-containing protein</fullName>
    </recommendedName>
</protein>
<dbReference type="PANTHER" id="PTHR42815:SF2">
    <property type="entry name" value="FAD-BINDING, PUTATIVE (AFU_ORTHOLOGUE AFUA_6G07600)-RELATED"/>
    <property type="match status" value="1"/>
</dbReference>
<dbReference type="InterPro" id="IPR024029">
    <property type="entry name" value="Pyridox_Oxase_FMN-dep"/>
</dbReference>
<proteinExistence type="predicted"/>
<dbReference type="Gene3D" id="2.30.110.10">
    <property type="entry name" value="Electron Transport, Fmn-binding Protein, Chain A"/>
    <property type="match status" value="1"/>
</dbReference>
<dbReference type="RefSeq" id="WP_093394792.1">
    <property type="nucleotide sequence ID" value="NZ_LT629736.1"/>
</dbReference>
<feature type="domain" description="Pyridoxamine 5'-phosphate oxidase N-terminal" evidence="1">
    <location>
        <begin position="37"/>
        <end position="154"/>
    </location>
</feature>
<dbReference type="PANTHER" id="PTHR42815">
    <property type="entry name" value="FAD-BINDING, PUTATIVE (AFU_ORTHOLOGUE AFUA_6G07600)-RELATED"/>
    <property type="match status" value="1"/>
</dbReference>
<name>A0A1H1VID5_9GAMM</name>
<dbReference type="EMBL" id="LT629736">
    <property type="protein sequence ID" value="SDS84618.1"/>
    <property type="molecule type" value="Genomic_DNA"/>
</dbReference>
<dbReference type="NCBIfam" id="TIGR04025">
    <property type="entry name" value="PPOX_FMN_DR2398"/>
    <property type="match status" value="1"/>
</dbReference>